<dbReference type="PROSITE" id="PS51354">
    <property type="entry name" value="GLUTAREDOXIN_2"/>
    <property type="match status" value="1"/>
</dbReference>
<sequence length="132" mass="14515">MPSALTAAQRRELALFVAVVLTATLAWEGWGLWRTSQQDQALRAVVQPGDLRLISSVTCPFCTQARLRLREAQVPFSECFIERDAACAAEFQAHGAPGTPLVLVRGQAQLGFRAERVVQALQARRQAAERGR</sequence>
<organism evidence="2 3">
    <name type="scientific">Ideonella dechloratans</name>
    <dbReference type="NCBI Taxonomy" id="36863"/>
    <lineage>
        <taxon>Bacteria</taxon>
        <taxon>Pseudomonadati</taxon>
        <taxon>Pseudomonadota</taxon>
        <taxon>Betaproteobacteria</taxon>
        <taxon>Burkholderiales</taxon>
        <taxon>Sphaerotilaceae</taxon>
        <taxon>Ideonella</taxon>
    </lineage>
</organism>
<dbReference type="Pfam" id="PF00462">
    <property type="entry name" value="Glutaredoxin"/>
    <property type="match status" value="1"/>
</dbReference>
<dbReference type="OrthoDB" id="8991911at2"/>
<dbReference type="EMBL" id="VZPB01000003">
    <property type="protein sequence ID" value="KAB0584988.1"/>
    <property type="molecule type" value="Genomic_DNA"/>
</dbReference>
<evidence type="ECO:0000313" key="3">
    <source>
        <dbReference type="Proteomes" id="UP000430120"/>
    </source>
</evidence>
<name>A0A643FHZ9_IDEDE</name>
<reference evidence="2 3" key="1">
    <citation type="submission" date="2019-09" db="EMBL/GenBank/DDBJ databases">
        <title>Draft genome sequences of 48 bacterial type strains from the CCUG.</title>
        <authorList>
            <person name="Tunovic T."/>
            <person name="Pineiro-Iglesias B."/>
            <person name="Unosson C."/>
            <person name="Inganas E."/>
            <person name="Ohlen M."/>
            <person name="Cardew S."/>
            <person name="Jensie-Markopoulos S."/>
            <person name="Salva-Serra F."/>
            <person name="Jaen-Luchoro D."/>
            <person name="Karlsson R."/>
            <person name="Svensson-Stadler L."/>
            <person name="Chun J."/>
            <person name="Moore E."/>
        </authorList>
    </citation>
    <scope>NUCLEOTIDE SEQUENCE [LARGE SCALE GENOMIC DNA]</scope>
    <source>
        <strain evidence="2 3">CCUG 30977</strain>
    </source>
</reference>
<proteinExistence type="predicted"/>
<evidence type="ECO:0000313" key="2">
    <source>
        <dbReference type="EMBL" id="KAB0584988.1"/>
    </source>
</evidence>
<dbReference type="Proteomes" id="UP000430120">
    <property type="component" value="Unassembled WGS sequence"/>
</dbReference>
<dbReference type="AlphaFoldDB" id="A0A643FHZ9"/>
<evidence type="ECO:0000259" key="1">
    <source>
        <dbReference type="Pfam" id="PF00462"/>
    </source>
</evidence>
<dbReference type="Gene3D" id="3.40.30.10">
    <property type="entry name" value="Glutaredoxin"/>
    <property type="match status" value="1"/>
</dbReference>
<keyword evidence="3" id="KW-1185">Reference proteome</keyword>
<accession>A0A643FHZ9</accession>
<dbReference type="SUPFAM" id="SSF52833">
    <property type="entry name" value="Thioredoxin-like"/>
    <property type="match status" value="1"/>
</dbReference>
<dbReference type="InterPro" id="IPR002109">
    <property type="entry name" value="Glutaredoxin"/>
</dbReference>
<dbReference type="InterPro" id="IPR036249">
    <property type="entry name" value="Thioredoxin-like_sf"/>
</dbReference>
<feature type="domain" description="Glutaredoxin" evidence="1">
    <location>
        <begin position="55"/>
        <end position="107"/>
    </location>
</feature>
<gene>
    <name evidence="2" type="ORF">F7Q92_02205</name>
</gene>
<protein>
    <recommendedName>
        <fullName evidence="1">Glutaredoxin domain-containing protein</fullName>
    </recommendedName>
</protein>
<comment type="caution">
    <text evidence="2">The sequence shown here is derived from an EMBL/GenBank/DDBJ whole genome shotgun (WGS) entry which is preliminary data.</text>
</comment>
<dbReference type="RefSeq" id="WP_151122304.1">
    <property type="nucleotide sequence ID" value="NZ_CP088081.1"/>
</dbReference>